<accession>A0ACC0BT01</accession>
<organism evidence="1 2">
    <name type="scientific">Catharanthus roseus</name>
    <name type="common">Madagascar periwinkle</name>
    <name type="synonym">Vinca rosea</name>
    <dbReference type="NCBI Taxonomy" id="4058"/>
    <lineage>
        <taxon>Eukaryota</taxon>
        <taxon>Viridiplantae</taxon>
        <taxon>Streptophyta</taxon>
        <taxon>Embryophyta</taxon>
        <taxon>Tracheophyta</taxon>
        <taxon>Spermatophyta</taxon>
        <taxon>Magnoliopsida</taxon>
        <taxon>eudicotyledons</taxon>
        <taxon>Gunneridae</taxon>
        <taxon>Pentapetalae</taxon>
        <taxon>asterids</taxon>
        <taxon>lamiids</taxon>
        <taxon>Gentianales</taxon>
        <taxon>Apocynaceae</taxon>
        <taxon>Rauvolfioideae</taxon>
        <taxon>Vinceae</taxon>
        <taxon>Catharanthinae</taxon>
        <taxon>Catharanthus</taxon>
    </lineage>
</organism>
<evidence type="ECO:0000313" key="1">
    <source>
        <dbReference type="EMBL" id="KAI5675815.1"/>
    </source>
</evidence>
<protein>
    <submittedName>
        <fullName evidence="1">Uncharacterized protein</fullName>
    </submittedName>
</protein>
<reference evidence="2" key="1">
    <citation type="journal article" date="2023" name="Nat. Plants">
        <title>Single-cell RNA sequencing provides a high-resolution roadmap for understanding the multicellular compartmentation of specialized metabolism.</title>
        <authorList>
            <person name="Sun S."/>
            <person name="Shen X."/>
            <person name="Li Y."/>
            <person name="Li Y."/>
            <person name="Wang S."/>
            <person name="Li R."/>
            <person name="Zhang H."/>
            <person name="Shen G."/>
            <person name="Guo B."/>
            <person name="Wei J."/>
            <person name="Xu J."/>
            <person name="St-Pierre B."/>
            <person name="Chen S."/>
            <person name="Sun C."/>
        </authorList>
    </citation>
    <scope>NUCLEOTIDE SEQUENCE [LARGE SCALE GENOMIC DNA]</scope>
</reference>
<sequence length="457" mass="51600">MAESISGKSQVDIDALKEILCAQQKLLQKLYNELDAEREASSTAASEALSMILRLQGEKAAVQMEADQYKRMVEEKMCHAEESLAIFEDIMYQKEMEVASLDYQVQAYRHKLISMGCDDPGDGELKFPESLLQISETKAGEVRYPSLSRRNSAPMLLPPKHPLTKKGFVEKDRSLSPDRDLVQKDVEDCISHYCSDSDSGKKTDSSAIGDINSYWEEIRKLDERVKVIAGVSYTNLRSSTRSPSPSSQFSGSSYDLMKVMTLNEIDQVKHPGKKVDTDIKTECTSSPRVLDVGVLDVFEVPQNDKKNQEKMILQGEDKLQKPDSVYEEVAEASNKDDTDWLKRMLKSSHAESNLSSRLCEAVSVDSNVAMVRTTGSVSENPNRLHQLSKIPEIVQVESQSVRRDSVGRQEPMRLLNDIKEQLNSIQCDIRSLRPKKPSPRNELAFVTLKEEMLHFWL</sequence>
<dbReference type="Proteomes" id="UP001060085">
    <property type="component" value="Linkage Group LG02"/>
</dbReference>
<dbReference type="EMBL" id="CM044702">
    <property type="protein sequence ID" value="KAI5675815.1"/>
    <property type="molecule type" value="Genomic_DNA"/>
</dbReference>
<gene>
    <name evidence="1" type="ORF">M9H77_06765</name>
</gene>
<name>A0ACC0BT01_CATRO</name>
<evidence type="ECO:0000313" key="2">
    <source>
        <dbReference type="Proteomes" id="UP001060085"/>
    </source>
</evidence>
<proteinExistence type="predicted"/>
<keyword evidence="2" id="KW-1185">Reference proteome</keyword>
<comment type="caution">
    <text evidence="1">The sequence shown here is derived from an EMBL/GenBank/DDBJ whole genome shotgun (WGS) entry which is preliminary data.</text>
</comment>